<proteinExistence type="predicted"/>
<evidence type="ECO:0000313" key="1">
    <source>
        <dbReference type="EMBL" id="QDU69926.1"/>
    </source>
</evidence>
<protein>
    <recommendedName>
        <fullName evidence="3">Beta-lactamase hydrolase-like protein</fullName>
    </recommendedName>
</protein>
<organism evidence="1 2">
    <name type="scientific">Engelhardtia mirabilis</name>
    <dbReference type="NCBI Taxonomy" id="2528011"/>
    <lineage>
        <taxon>Bacteria</taxon>
        <taxon>Pseudomonadati</taxon>
        <taxon>Planctomycetota</taxon>
        <taxon>Planctomycetia</taxon>
        <taxon>Planctomycetia incertae sedis</taxon>
        <taxon>Engelhardtia</taxon>
    </lineage>
</organism>
<gene>
    <name evidence="1" type="ORF">Pla133_50490</name>
</gene>
<evidence type="ECO:0008006" key="3">
    <source>
        <dbReference type="Google" id="ProtNLM"/>
    </source>
</evidence>
<reference evidence="1 2" key="1">
    <citation type="submission" date="2019-02" db="EMBL/GenBank/DDBJ databases">
        <title>Deep-cultivation of Planctomycetes and their phenomic and genomic characterization uncovers novel biology.</title>
        <authorList>
            <person name="Wiegand S."/>
            <person name="Jogler M."/>
            <person name="Boedeker C."/>
            <person name="Pinto D."/>
            <person name="Vollmers J."/>
            <person name="Rivas-Marin E."/>
            <person name="Kohn T."/>
            <person name="Peeters S.H."/>
            <person name="Heuer A."/>
            <person name="Rast P."/>
            <person name="Oberbeckmann S."/>
            <person name="Bunk B."/>
            <person name="Jeske O."/>
            <person name="Meyerdierks A."/>
            <person name="Storesund J.E."/>
            <person name="Kallscheuer N."/>
            <person name="Luecker S."/>
            <person name="Lage O.M."/>
            <person name="Pohl T."/>
            <person name="Merkel B.J."/>
            <person name="Hornburger P."/>
            <person name="Mueller R.-W."/>
            <person name="Bruemmer F."/>
            <person name="Labrenz M."/>
            <person name="Spormann A.M."/>
            <person name="Op den Camp H."/>
            <person name="Overmann J."/>
            <person name="Amann R."/>
            <person name="Jetten M.S.M."/>
            <person name="Mascher T."/>
            <person name="Medema M.H."/>
            <person name="Devos D.P."/>
            <person name="Kaster A.-K."/>
            <person name="Ovreas L."/>
            <person name="Rohde M."/>
            <person name="Galperin M.Y."/>
            <person name="Jogler C."/>
        </authorList>
    </citation>
    <scope>NUCLEOTIDE SEQUENCE [LARGE SCALE GENOMIC DNA]</scope>
    <source>
        <strain evidence="1 2">Pla133</strain>
    </source>
</reference>
<name>A0A518BSH8_9BACT</name>
<dbReference type="Gene3D" id="3.90.190.10">
    <property type="entry name" value="Protein tyrosine phosphatase superfamily"/>
    <property type="match status" value="1"/>
</dbReference>
<dbReference type="InterPro" id="IPR029021">
    <property type="entry name" value="Prot-tyrosine_phosphatase-like"/>
</dbReference>
<dbReference type="SUPFAM" id="SSF52799">
    <property type="entry name" value="(Phosphotyrosine protein) phosphatases II"/>
    <property type="match status" value="1"/>
</dbReference>
<sequence>MKLHARRYLLPLLCLALGGCGLFGFGRSDEPQPELYDAVTAEPLPGDVRCFLCGDLYLAANLTPDNLDVLERRGVVTLIDLRPADVIEPLLIRALQLGLRPVSLPVDQELPTDAQVDRVLAEIALERDGLLLLTCQTGSRSAIFFAIYRSVVDAVPVEIALEQARSAGMKPGAPEKLVRDQVERLGGVGAQASSTN</sequence>
<dbReference type="KEGG" id="pbap:Pla133_50490"/>
<dbReference type="PROSITE" id="PS51257">
    <property type="entry name" value="PROKAR_LIPOPROTEIN"/>
    <property type="match status" value="1"/>
</dbReference>
<dbReference type="EMBL" id="CP036287">
    <property type="protein sequence ID" value="QDU69926.1"/>
    <property type="molecule type" value="Genomic_DNA"/>
</dbReference>
<dbReference type="Proteomes" id="UP000316921">
    <property type="component" value="Chromosome"/>
</dbReference>
<dbReference type="RefSeq" id="WP_145070280.1">
    <property type="nucleotide sequence ID" value="NZ_CP036287.1"/>
</dbReference>
<keyword evidence="2" id="KW-1185">Reference proteome</keyword>
<accession>A0A518BSH8</accession>
<dbReference type="AlphaFoldDB" id="A0A518BSH8"/>
<evidence type="ECO:0000313" key="2">
    <source>
        <dbReference type="Proteomes" id="UP000316921"/>
    </source>
</evidence>